<dbReference type="Gene3D" id="1.50.10.20">
    <property type="match status" value="1"/>
</dbReference>
<gene>
    <name evidence="11" type="ORF">O3P69_001001</name>
</gene>
<dbReference type="CDD" id="cd02897">
    <property type="entry name" value="A2M_2"/>
    <property type="match status" value="1"/>
</dbReference>
<dbReference type="InterPro" id="IPR002890">
    <property type="entry name" value="MG2"/>
</dbReference>
<accession>A0AAW0UMV8</accession>
<evidence type="ECO:0000256" key="2">
    <source>
        <dbReference type="ARBA" id="ARBA00022690"/>
    </source>
</evidence>
<keyword evidence="6" id="KW-0325">Glycoprotein</keyword>
<evidence type="ECO:0000259" key="8">
    <source>
        <dbReference type="SMART" id="SM01359"/>
    </source>
</evidence>
<dbReference type="Pfam" id="PF07678">
    <property type="entry name" value="TED_complement"/>
    <property type="match status" value="1"/>
</dbReference>
<dbReference type="Gene3D" id="2.60.40.690">
    <property type="entry name" value="Alpha-macroglobulin, receptor-binding domain"/>
    <property type="match status" value="1"/>
</dbReference>
<dbReference type="Gene3D" id="2.60.120.1540">
    <property type="match status" value="1"/>
</dbReference>
<dbReference type="Proteomes" id="UP001487740">
    <property type="component" value="Unassembled WGS sequence"/>
</dbReference>
<dbReference type="InterPro" id="IPR001599">
    <property type="entry name" value="Macroglobln_a2"/>
</dbReference>
<dbReference type="PANTHER" id="PTHR11412">
    <property type="entry name" value="MACROGLOBULIN / COMPLEMENT"/>
    <property type="match status" value="1"/>
</dbReference>
<dbReference type="InterPro" id="IPR050473">
    <property type="entry name" value="A2M/Complement_sys"/>
</dbReference>
<keyword evidence="2" id="KW-0646">Protease inhibitor</keyword>
<proteinExistence type="inferred from homology"/>
<dbReference type="SMART" id="SM01361">
    <property type="entry name" value="A2M_recep"/>
    <property type="match status" value="1"/>
</dbReference>
<comment type="similarity">
    <text evidence="1">Belongs to the protease inhibitor I39 (alpha-2-macroglobulin) family.</text>
</comment>
<evidence type="ECO:0000313" key="12">
    <source>
        <dbReference type="Proteomes" id="UP001487740"/>
    </source>
</evidence>
<dbReference type="GO" id="GO:0004867">
    <property type="term" value="F:serine-type endopeptidase inhibitor activity"/>
    <property type="evidence" value="ECO:0007669"/>
    <property type="project" value="UniProtKB-KW"/>
</dbReference>
<evidence type="ECO:0000256" key="3">
    <source>
        <dbReference type="ARBA" id="ARBA00022729"/>
    </source>
</evidence>
<dbReference type="InterPro" id="IPR011626">
    <property type="entry name" value="Alpha-macroglobulin_TED"/>
</dbReference>
<evidence type="ECO:0008006" key="13">
    <source>
        <dbReference type="Google" id="ProtNLM"/>
    </source>
</evidence>
<dbReference type="Gene3D" id="2.20.130.20">
    <property type="match status" value="1"/>
</dbReference>
<dbReference type="InterPro" id="IPR041813">
    <property type="entry name" value="A2M_TED"/>
</dbReference>
<evidence type="ECO:0000256" key="6">
    <source>
        <dbReference type="ARBA" id="ARBA00023180"/>
    </source>
</evidence>
<dbReference type="SUPFAM" id="SSF49410">
    <property type="entry name" value="Alpha-macroglobulin receptor domain"/>
    <property type="match status" value="1"/>
</dbReference>
<dbReference type="InterPro" id="IPR014756">
    <property type="entry name" value="Ig_E-set"/>
</dbReference>
<dbReference type="Pfam" id="PF17791">
    <property type="entry name" value="MG3"/>
    <property type="match status" value="1"/>
</dbReference>
<dbReference type="Pfam" id="PF07703">
    <property type="entry name" value="A2M_BRD"/>
    <property type="match status" value="1"/>
</dbReference>
<dbReference type="SMART" id="SM01360">
    <property type="entry name" value="A2M"/>
    <property type="match status" value="1"/>
</dbReference>
<dbReference type="InterPro" id="IPR013783">
    <property type="entry name" value="Ig-like_fold"/>
</dbReference>
<sequence>MVSWRQCRVLLVFLLVGCCAGRYILTTPKRWMTGGATQVCVEVQEPSAQPGHLTLSANGTLMFYDQPDIDNDRVLLEDVSIPIPAGSVNFCQKIEVPGKSFYSADVWIRGEISGESVNRTVSVDLEEVRTKTFIQTDKYLYKKGQKVHIGILTVFSVNLTVSTQPYTKVWVTTPSGTRIAQWTNVDNTGGLVHLDMTLADEPEQGQYKIQVKGQNGKTHSNTFAVDEYNLPRFEITVNGPETVLASDKSFSIKLCAMYMYGQPVNGNFTLEINNNSPTKCANIYNITGFLTGCKDFTVSAASLRIVDCAVSDVTLVGQVTETGTGVTETSDVKYIQVSKQGVVFKTVYQDNMKKPGLPYTLKVKADKPDGTSAAGVPVEMCKGDNCFSLQVPEDGMLVTNVGDEEFSNIRMKALNTRVMLHESFFSIDVNYYYSPSKSSLLIYTPDRKLQCAKGAWGSEYQLPVFFVSDLPKTSFTVQIIARSTIQYYKKTAEIDLTPGDLPIRPGEQVEALEDPPVGTKRGVVYIPVTLNNTISPVAKVFVWMVRPDGEVVSDAKEVKMERCLLNQVDMVWSETMTQPGQGVEMKLSSAPNSLCSLGMVDKGTILLDPRSTVLTMDTIFGHQQHSSYTLYQPYYETQEYCRYKYGFSDFGSYFTKHYDALGMLEPDLHVLSNLVLETRPCEEVPEGISGNVIYQGHKVAYSGSFGMENMKPMVEDMRTQFPETWIWDLYLLPASGVISRSLSVPDSITEWVGQAVCVSPENGLGMSQLTNITTFTPFFLDLTLPPSIKRGETLGVLVSIFNYLEASLPVTVQVHSSDEYNIIRDPPSQQAEGVVDVCVAGGSKAVVEVKIKPTVIGQVNITVAASVDQTEDNTCGTPAVRITRRDALVKPITVKAEGFPREKTWNKYICAEDLRNGSDSLGRWDVGAPSGIVEGSDRGWVTVVGSLLSVSLENLGHLIRMPYGCGEQNMINFAPNVFILQYLTNTRQDTPEVTAKLIRLMNIGYQRQILYRRSNGSYSAFGNADPYGSTWLTAFVVKSFAQAQHYITIDVEDLGHSLKWLSHTQAVDGCFPSLGQVFNKALKGGIEGRGREALTAYVLISLLEAGQESFSPTVLSAKSCLLSQESPSYHPYILALKAYALALVGVPEAGDALRALMSQAVVTSNSTHWELPTGYRHSNSLKVEIAGYAALAMMTYDASTYKYQTRKVFKWITAQRNGQGGFYSTQDTVVALQALAKYESLQYQGDMNLKVTVKGNAIDHSFAITESNKLITQLSPLATLPTSLSLTMHGKGCAVFQCVVRYNAHEPDSSDAFKLTVKTQTAADRTCKTKWINVCASYLLPDVSSNMAVISVDLVSGYVPLKEDLKEAVEKSAGVVKRYEVDGNKVIFYVEEMSQGENVCVRMRVERLVEVEGAKPGSITLYDYYEPELSISKIYRLPPIDECQYTS</sequence>
<dbReference type="Pfam" id="PF07677">
    <property type="entry name" value="A2M_recep"/>
    <property type="match status" value="1"/>
</dbReference>
<evidence type="ECO:0000256" key="7">
    <source>
        <dbReference type="SAM" id="SignalP"/>
    </source>
</evidence>
<dbReference type="Pfam" id="PF01835">
    <property type="entry name" value="MG2"/>
    <property type="match status" value="1"/>
</dbReference>
<feature type="domain" description="Alpha-macroglobulin receptor-binding" evidence="10">
    <location>
        <begin position="1345"/>
        <end position="1435"/>
    </location>
</feature>
<dbReference type="GO" id="GO:0005615">
    <property type="term" value="C:extracellular space"/>
    <property type="evidence" value="ECO:0007669"/>
    <property type="project" value="InterPro"/>
</dbReference>
<feature type="domain" description="Alpha-2-macroglobulin" evidence="9">
    <location>
        <begin position="724"/>
        <end position="814"/>
    </location>
</feature>
<keyword evidence="12" id="KW-1185">Reference proteome</keyword>
<dbReference type="InterPro" id="IPR041555">
    <property type="entry name" value="MG3"/>
</dbReference>
<dbReference type="InterPro" id="IPR019742">
    <property type="entry name" value="MacrogloblnA2_CS"/>
</dbReference>
<dbReference type="Pfam" id="PF00207">
    <property type="entry name" value="A2M"/>
    <property type="match status" value="1"/>
</dbReference>
<keyword evidence="5" id="KW-1015">Disulfide bond</keyword>
<dbReference type="PANTHER" id="PTHR11412:SF171">
    <property type="entry name" value="PREGNANCY ZONE PROTEIN-LIKE PROTEIN"/>
    <property type="match status" value="1"/>
</dbReference>
<evidence type="ECO:0000256" key="5">
    <source>
        <dbReference type="ARBA" id="ARBA00023157"/>
    </source>
</evidence>
<keyword evidence="3 7" id="KW-0732">Signal</keyword>
<organism evidence="11 12">
    <name type="scientific">Scylla paramamosain</name>
    <name type="common">Mud crab</name>
    <dbReference type="NCBI Taxonomy" id="85552"/>
    <lineage>
        <taxon>Eukaryota</taxon>
        <taxon>Metazoa</taxon>
        <taxon>Ecdysozoa</taxon>
        <taxon>Arthropoda</taxon>
        <taxon>Crustacea</taxon>
        <taxon>Multicrustacea</taxon>
        <taxon>Malacostraca</taxon>
        <taxon>Eumalacostraca</taxon>
        <taxon>Eucarida</taxon>
        <taxon>Decapoda</taxon>
        <taxon>Pleocyemata</taxon>
        <taxon>Brachyura</taxon>
        <taxon>Eubrachyura</taxon>
        <taxon>Portunoidea</taxon>
        <taxon>Portunidae</taxon>
        <taxon>Portuninae</taxon>
        <taxon>Scylla</taxon>
    </lineage>
</organism>
<dbReference type="Gene3D" id="2.60.40.10">
    <property type="entry name" value="Immunoglobulins"/>
    <property type="match status" value="2"/>
</dbReference>
<dbReference type="SUPFAM" id="SSF81296">
    <property type="entry name" value="E set domains"/>
    <property type="match status" value="1"/>
</dbReference>
<dbReference type="InterPro" id="IPR009048">
    <property type="entry name" value="A-macroglobulin_rcpt-bd"/>
</dbReference>
<dbReference type="InterPro" id="IPR011625">
    <property type="entry name" value="A2M_N_BRD"/>
</dbReference>
<dbReference type="Gene3D" id="2.60.40.1930">
    <property type="match status" value="1"/>
</dbReference>
<reference evidence="11 12" key="1">
    <citation type="submission" date="2023-03" db="EMBL/GenBank/DDBJ databases">
        <title>High-quality genome of Scylla paramamosain provides insights in environmental adaptation.</title>
        <authorList>
            <person name="Zhang L."/>
        </authorList>
    </citation>
    <scope>NUCLEOTIDE SEQUENCE [LARGE SCALE GENOMIC DNA]</scope>
    <source>
        <strain evidence="11">LZ_2023a</strain>
        <tissue evidence="11">Muscle</tissue>
    </source>
</reference>
<feature type="chain" id="PRO_5043889387" description="Alpha-2-macroglobulin-like" evidence="7">
    <location>
        <begin position="22"/>
        <end position="1447"/>
    </location>
</feature>
<dbReference type="InterPro" id="IPR036595">
    <property type="entry name" value="A-macroglobulin_rcpt-bd_sf"/>
</dbReference>
<comment type="caution">
    <text evidence="11">The sequence shown here is derived from an EMBL/GenBank/DDBJ whole genome shotgun (WGS) entry which is preliminary data.</text>
</comment>
<feature type="signal peptide" evidence="7">
    <location>
        <begin position="1"/>
        <end position="21"/>
    </location>
</feature>
<feature type="domain" description="Alpha-2-macroglobulin bait region" evidence="8">
    <location>
        <begin position="440"/>
        <end position="607"/>
    </location>
</feature>
<dbReference type="PROSITE" id="PS00477">
    <property type="entry name" value="ALPHA_2_MACROGLOBULIN"/>
    <property type="match status" value="1"/>
</dbReference>
<protein>
    <recommendedName>
        <fullName evidence="13">Alpha-2-macroglobulin-like</fullName>
    </recommendedName>
</protein>
<evidence type="ECO:0000259" key="10">
    <source>
        <dbReference type="SMART" id="SM01361"/>
    </source>
</evidence>
<dbReference type="EMBL" id="JARAKH010000008">
    <property type="protein sequence ID" value="KAK8401474.1"/>
    <property type="molecule type" value="Genomic_DNA"/>
</dbReference>
<keyword evidence="4" id="KW-0722">Serine protease inhibitor</keyword>
<dbReference type="SMART" id="SM01359">
    <property type="entry name" value="A2M_N_2"/>
    <property type="match status" value="1"/>
</dbReference>
<dbReference type="InterPro" id="IPR008930">
    <property type="entry name" value="Terpenoid_cyclase/PrenylTrfase"/>
</dbReference>
<name>A0AAW0UMV8_SCYPA</name>
<evidence type="ECO:0000259" key="9">
    <source>
        <dbReference type="SMART" id="SM01360"/>
    </source>
</evidence>
<dbReference type="SMART" id="SM01419">
    <property type="entry name" value="Thiol-ester_cl"/>
    <property type="match status" value="1"/>
</dbReference>
<dbReference type="InterPro" id="IPR047565">
    <property type="entry name" value="Alpha-macroglob_thiol-ester_cl"/>
</dbReference>
<evidence type="ECO:0000313" key="11">
    <source>
        <dbReference type="EMBL" id="KAK8401474.1"/>
    </source>
</evidence>
<dbReference type="SUPFAM" id="SSF48239">
    <property type="entry name" value="Terpenoid cyclases/Protein prenyltransferases"/>
    <property type="match status" value="1"/>
</dbReference>
<evidence type="ECO:0000256" key="4">
    <source>
        <dbReference type="ARBA" id="ARBA00022900"/>
    </source>
</evidence>
<dbReference type="Gene3D" id="2.60.40.1940">
    <property type="match status" value="1"/>
</dbReference>
<evidence type="ECO:0000256" key="1">
    <source>
        <dbReference type="ARBA" id="ARBA00010952"/>
    </source>
</evidence>